<keyword evidence="1" id="KW-1133">Transmembrane helix</keyword>
<dbReference type="EMBL" id="FXTA01000001">
    <property type="protein sequence ID" value="SMO35028.1"/>
    <property type="molecule type" value="Genomic_DNA"/>
</dbReference>
<proteinExistence type="predicted"/>
<keyword evidence="1" id="KW-0472">Membrane</keyword>
<evidence type="ECO:0000256" key="1">
    <source>
        <dbReference type="SAM" id="Phobius"/>
    </source>
</evidence>
<name>A0A521AJT2_9FLAO</name>
<evidence type="ECO:0000313" key="2">
    <source>
        <dbReference type="EMBL" id="SMO35028.1"/>
    </source>
</evidence>
<dbReference type="Proteomes" id="UP000317289">
    <property type="component" value="Unassembled WGS sequence"/>
</dbReference>
<dbReference type="AlphaFoldDB" id="A0A521AJT2"/>
<organism evidence="2 3">
    <name type="scientific">Flavobacterium resistens</name>
    <dbReference type="NCBI Taxonomy" id="443612"/>
    <lineage>
        <taxon>Bacteria</taxon>
        <taxon>Pseudomonadati</taxon>
        <taxon>Bacteroidota</taxon>
        <taxon>Flavobacteriia</taxon>
        <taxon>Flavobacteriales</taxon>
        <taxon>Flavobacteriaceae</taxon>
        <taxon>Flavobacterium</taxon>
    </lineage>
</organism>
<gene>
    <name evidence="2" type="ORF">SAMN06265349_101171</name>
</gene>
<protein>
    <submittedName>
        <fullName evidence="2">Uncharacterized protein</fullName>
    </submittedName>
</protein>
<accession>A0A521AJT2</accession>
<feature type="transmembrane region" description="Helical" evidence="1">
    <location>
        <begin position="6"/>
        <end position="24"/>
    </location>
</feature>
<sequence length="42" mass="4939">MIKLVYSNALALFLSAKIFIFDKLRTEINLKSKLYIHAYFNS</sequence>
<reference evidence="2 3" key="1">
    <citation type="submission" date="2017-05" db="EMBL/GenBank/DDBJ databases">
        <authorList>
            <person name="Varghese N."/>
            <person name="Submissions S."/>
        </authorList>
    </citation>
    <scope>NUCLEOTIDE SEQUENCE [LARGE SCALE GENOMIC DNA]</scope>
    <source>
        <strain evidence="2 3">DSM 19382</strain>
    </source>
</reference>
<evidence type="ECO:0000313" key="3">
    <source>
        <dbReference type="Proteomes" id="UP000317289"/>
    </source>
</evidence>
<keyword evidence="1" id="KW-0812">Transmembrane</keyword>